<evidence type="ECO:0000313" key="2">
    <source>
        <dbReference type="EMBL" id="MBK1670815.1"/>
    </source>
</evidence>
<evidence type="ECO:0000313" key="3">
    <source>
        <dbReference type="Proteomes" id="UP001296873"/>
    </source>
</evidence>
<name>A0ABS1DJY7_9PROT</name>
<comment type="caution">
    <text evidence="2">The sequence shown here is derived from an EMBL/GenBank/DDBJ whole genome shotgun (WGS) entry which is preliminary data.</text>
</comment>
<evidence type="ECO:0000256" key="1">
    <source>
        <dbReference type="SAM" id="MobiDB-lite"/>
    </source>
</evidence>
<dbReference type="EMBL" id="NRRL01000119">
    <property type="protein sequence ID" value="MBK1670815.1"/>
    <property type="molecule type" value="Genomic_DNA"/>
</dbReference>
<feature type="region of interest" description="Disordered" evidence="1">
    <location>
        <begin position="53"/>
        <end position="72"/>
    </location>
</feature>
<keyword evidence="3" id="KW-1185">Reference proteome</keyword>
<dbReference type="RefSeq" id="WP_200343264.1">
    <property type="nucleotide sequence ID" value="NZ_NRRL01000119.1"/>
</dbReference>
<feature type="compositionally biased region" description="Basic and acidic residues" evidence="1">
    <location>
        <begin position="59"/>
        <end position="72"/>
    </location>
</feature>
<proteinExistence type="predicted"/>
<sequence>MLFVLFLRVALQTFVASEPEMSWLDAAKFLLLPLAILLLAWALKLAELHLRHANSPSDGGRRERAQPPSPDR</sequence>
<organism evidence="2 3">
    <name type="scientific">Rhodovibrio sodomensis</name>
    <dbReference type="NCBI Taxonomy" id="1088"/>
    <lineage>
        <taxon>Bacteria</taxon>
        <taxon>Pseudomonadati</taxon>
        <taxon>Pseudomonadota</taxon>
        <taxon>Alphaproteobacteria</taxon>
        <taxon>Rhodospirillales</taxon>
        <taxon>Rhodovibrionaceae</taxon>
        <taxon>Rhodovibrio</taxon>
    </lineage>
</organism>
<reference evidence="2 3" key="1">
    <citation type="journal article" date="2020" name="Microorganisms">
        <title>Osmotic Adaptation and Compatible Solute Biosynthesis of Phototrophic Bacteria as Revealed from Genome Analyses.</title>
        <authorList>
            <person name="Imhoff J.F."/>
            <person name="Rahn T."/>
            <person name="Kunzel S."/>
            <person name="Keller A."/>
            <person name="Neulinger S.C."/>
        </authorList>
    </citation>
    <scope>NUCLEOTIDE SEQUENCE [LARGE SCALE GENOMIC DNA]</scope>
    <source>
        <strain evidence="2 3">DSM 9895</strain>
    </source>
</reference>
<accession>A0ABS1DJY7</accession>
<dbReference type="Proteomes" id="UP001296873">
    <property type="component" value="Unassembled WGS sequence"/>
</dbReference>
<gene>
    <name evidence="2" type="ORF">CKO28_22620</name>
</gene>
<protein>
    <submittedName>
        <fullName evidence="2">Uncharacterized protein</fullName>
    </submittedName>
</protein>